<comment type="caution">
    <text evidence="3">The sequence shown here is derived from an EMBL/GenBank/DDBJ whole genome shotgun (WGS) entry which is preliminary data.</text>
</comment>
<name>A0A937XB26_UNCEI</name>
<accession>A0A937XB26</accession>
<protein>
    <recommendedName>
        <fullName evidence="2">ATP-dependent helicase/deoxyribonuclease subunit B N-terminal domain-containing protein</fullName>
    </recommendedName>
</protein>
<feature type="non-terminal residue" evidence="3">
    <location>
        <position position="332"/>
    </location>
</feature>
<dbReference type="EMBL" id="VGIY01000390">
    <property type="protein sequence ID" value="MBM3318535.1"/>
    <property type="molecule type" value="Genomic_DNA"/>
</dbReference>
<organism evidence="3 4">
    <name type="scientific">Eiseniibacteriota bacterium</name>
    <dbReference type="NCBI Taxonomy" id="2212470"/>
    <lineage>
        <taxon>Bacteria</taxon>
        <taxon>Candidatus Eiseniibacteriota</taxon>
    </lineage>
</organism>
<proteinExistence type="predicted"/>
<evidence type="ECO:0000259" key="2">
    <source>
        <dbReference type="Pfam" id="PF21445"/>
    </source>
</evidence>
<sequence length="332" mass="35211">MTARLLIGPAGSGKTRRCLQALRDCERAGEAALLVVPDQFTYAADRLLLEEGSLAGTRHARVISFRRLARMIAAGAEPVTDLISDEGRRLILYPILQSLPATALGPFAPVRLMPGFVAALADAVAEVKGIGGDEAAERLALAAGAGAKAAAFARIVREYDAALAGAGLRDPGDWMRELAADLERRPARWSGLRLWMDGFTSFTPEERALLPPLAAAAREFTITLCADGSEARALLAQARDAADFSADPLSSLLGPRLRSRLRRPQFLPVLRTALWLQQRIAGLAVEAPPEAPLRFGPASELALLEAGLFATAPPDPGSAPAAADPRRPAPRP</sequence>
<dbReference type="SUPFAM" id="SSF52540">
    <property type="entry name" value="P-loop containing nucleoside triphosphate hydrolases"/>
    <property type="match status" value="1"/>
</dbReference>
<dbReference type="AlphaFoldDB" id="A0A937XB26"/>
<dbReference type="Gene3D" id="3.40.50.300">
    <property type="entry name" value="P-loop containing nucleotide triphosphate hydrolases"/>
    <property type="match status" value="2"/>
</dbReference>
<evidence type="ECO:0000256" key="1">
    <source>
        <dbReference type="SAM" id="MobiDB-lite"/>
    </source>
</evidence>
<gene>
    <name evidence="3" type="ORF">FJY75_11855</name>
</gene>
<feature type="region of interest" description="Disordered" evidence="1">
    <location>
        <begin position="310"/>
        <end position="332"/>
    </location>
</feature>
<dbReference type="InterPro" id="IPR027417">
    <property type="entry name" value="P-loop_NTPase"/>
</dbReference>
<dbReference type="Pfam" id="PF21445">
    <property type="entry name" value="ADDB_N"/>
    <property type="match status" value="1"/>
</dbReference>
<feature type="domain" description="ATP-dependent helicase/deoxyribonuclease subunit B N-terminal" evidence="2">
    <location>
        <begin position="6"/>
        <end position="231"/>
    </location>
</feature>
<evidence type="ECO:0000313" key="3">
    <source>
        <dbReference type="EMBL" id="MBM3318535.1"/>
    </source>
</evidence>
<reference evidence="3" key="1">
    <citation type="submission" date="2019-03" db="EMBL/GenBank/DDBJ databases">
        <title>Lake Tanganyika Metagenome-Assembled Genomes (MAGs).</title>
        <authorList>
            <person name="Tran P."/>
        </authorList>
    </citation>
    <scope>NUCLEOTIDE SEQUENCE</scope>
    <source>
        <strain evidence="3">M_DeepCast_400m_m2_100</strain>
    </source>
</reference>
<dbReference type="InterPro" id="IPR049035">
    <property type="entry name" value="ADDB_N"/>
</dbReference>
<evidence type="ECO:0000313" key="4">
    <source>
        <dbReference type="Proteomes" id="UP000748308"/>
    </source>
</evidence>
<dbReference type="Proteomes" id="UP000748308">
    <property type="component" value="Unassembled WGS sequence"/>
</dbReference>